<dbReference type="InterPro" id="IPR004846">
    <property type="entry name" value="T2SS/T3SS_dom"/>
</dbReference>
<dbReference type="Pfam" id="PF11741">
    <property type="entry name" value="AMIN"/>
    <property type="match status" value="2"/>
</dbReference>
<dbReference type="GO" id="GO:0030420">
    <property type="term" value="P:establishment of competence for transformation"/>
    <property type="evidence" value="ECO:0007669"/>
    <property type="project" value="UniProtKB-KW"/>
</dbReference>
<evidence type="ECO:0000256" key="9">
    <source>
        <dbReference type="ARBA" id="ARBA00023237"/>
    </source>
</evidence>
<dbReference type="Pfam" id="PF03958">
    <property type="entry name" value="Secretin_N"/>
    <property type="match status" value="1"/>
</dbReference>
<sequence length="707" mass="76428">MIRGNRRWIACVARALIGLSLLAEAGIAMAAEAAANAIKSIDVSQQVGDKVVVKFSMDGAATAPASFAVNSPPRIALDFPNTANQLGKNAMEIGTGVLRSVNVVEVTGRTRVVLNLDKAANYETRTEGNQLFLTLSNVVGGNQSVNISSQFSSASATSSPSAGPNTIQKIDFRRGREGEGKVVVDLKSGNAGIDIRQQGKSLIVELLKVKLPRELERRLDVTDFGTPVQRIDAMSQGGNTKLVIEPKGLWEYSAYQTDSQFVVDVKPVVEDPTRLTQGSKLGYKGDKLSLNFQNVEVRTVLQVIAEFTGLNIITSDTVKGDLTLRLKDVPWDQALEIILQSRGLDQRKNGNVVWIAPRDELAAKEKAELTAKQELSELEPLRTETFQLKYHNAEAFQKILQDDKQKLLSKRGSAVIDTRTNTLFIQDIPARLEELRNLINKVDVAARQVLIEARIVVASDDFSRDLGVKLGLQGQNIKNSTKTGISGSSSSATNLANNGTIPSGGDTMVNLPLASSATGAGTLGVAVLNAARGILLNLELQAMETDGKGKVVSSPRVVTGDRQKAKIEQGQEVPYRTVTSSNGVTTTTIVFKNAALSLEVTPRITPDGKISMDLEIKKDKVDSVAGFDDFVINNKRVFTTVLVGNGDTAIIGGIFEQDQSENKTRVPFLADIPVLGNLFKKSLKKDNKSELLIFITPKILDENLSLR</sequence>
<dbReference type="PRINTS" id="PR00811">
    <property type="entry name" value="BCTERIALGSPD"/>
</dbReference>
<feature type="chain" id="PRO_5032785990" description="Type IV pilus biogenesis and competence protein PilQ" evidence="14">
    <location>
        <begin position="31"/>
        <end position="707"/>
    </location>
</feature>
<evidence type="ECO:0000256" key="14">
    <source>
        <dbReference type="SAM" id="SignalP"/>
    </source>
</evidence>
<evidence type="ECO:0000256" key="7">
    <source>
        <dbReference type="ARBA" id="ARBA00022927"/>
    </source>
</evidence>
<keyword evidence="4 13" id="KW-0813">Transport</keyword>
<dbReference type="Gene3D" id="3.30.1370.130">
    <property type="match status" value="1"/>
</dbReference>
<comment type="subcellular location">
    <subcellularLocation>
        <location evidence="1 13">Cell outer membrane</location>
    </subcellularLocation>
</comment>
<dbReference type="InterPro" id="IPR038591">
    <property type="entry name" value="NolW-like_sf"/>
</dbReference>
<dbReference type="InterPro" id="IPR011662">
    <property type="entry name" value="Secretin/TonB_short_N"/>
</dbReference>
<dbReference type="GO" id="GO:0009279">
    <property type="term" value="C:cell outer membrane"/>
    <property type="evidence" value="ECO:0007669"/>
    <property type="project" value="UniProtKB-SubCell"/>
</dbReference>
<dbReference type="PRINTS" id="PR01032">
    <property type="entry name" value="PHAGEIV"/>
</dbReference>
<dbReference type="Gene3D" id="2.60.40.3470">
    <property type="match status" value="1"/>
</dbReference>
<dbReference type="GO" id="GO:0009306">
    <property type="term" value="P:protein secretion"/>
    <property type="evidence" value="ECO:0007669"/>
    <property type="project" value="InterPro"/>
</dbReference>
<dbReference type="PANTHER" id="PTHR30604:SF1">
    <property type="entry name" value="DNA UTILIZATION PROTEIN HOFQ"/>
    <property type="match status" value="1"/>
</dbReference>
<evidence type="ECO:0000256" key="11">
    <source>
        <dbReference type="ARBA" id="ARBA00024678"/>
    </source>
</evidence>
<dbReference type="InterPro" id="IPR001775">
    <property type="entry name" value="GspD/PilQ"/>
</dbReference>
<comment type="subunit">
    <text evidence="12">Homododecamer. Tetramer of trimer.</text>
</comment>
<proteinExistence type="inferred from homology"/>
<protein>
    <recommendedName>
        <fullName evidence="3">Type IV pilus biogenesis and competence protein PilQ</fullName>
    </recommendedName>
</protein>
<dbReference type="EMBL" id="JACHHY010000003">
    <property type="protein sequence ID" value="MBB5017482.1"/>
    <property type="molecule type" value="Genomic_DNA"/>
</dbReference>
<dbReference type="PROSITE" id="PS00875">
    <property type="entry name" value="T2SP_D"/>
    <property type="match status" value="1"/>
</dbReference>
<name>A0A840ML96_9PROT</name>
<dbReference type="Pfam" id="PF21305">
    <property type="entry name" value="type_II_gspD_N0"/>
    <property type="match status" value="1"/>
</dbReference>
<dbReference type="Pfam" id="PF00263">
    <property type="entry name" value="Secretin"/>
    <property type="match status" value="1"/>
</dbReference>
<evidence type="ECO:0000256" key="12">
    <source>
        <dbReference type="ARBA" id="ARBA00025897"/>
    </source>
</evidence>
<comment type="caution">
    <text evidence="16">The sequence shown here is derived from an EMBL/GenBank/DDBJ whole genome shotgun (WGS) entry which is preliminary data.</text>
</comment>
<reference evidence="16 17" key="1">
    <citation type="submission" date="2020-08" db="EMBL/GenBank/DDBJ databases">
        <title>Genomic Encyclopedia of Type Strains, Phase IV (KMG-IV): sequencing the most valuable type-strain genomes for metagenomic binning, comparative biology and taxonomic classification.</title>
        <authorList>
            <person name="Goeker M."/>
        </authorList>
    </citation>
    <scope>NUCLEOTIDE SEQUENCE [LARGE SCALE GENOMIC DNA]</scope>
    <source>
        <strain evidence="16 17">DSM 27165</strain>
    </source>
</reference>
<dbReference type="AlphaFoldDB" id="A0A840ML96"/>
<evidence type="ECO:0000313" key="16">
    <source>
        <dbReference type="EMBL" id="MBB5017482.1"/>
    </source>
</evidence>
<dbReference type="RefSeq" id="WP_184035320.1">
    <property type="nucleotide sequence ID" value="NZ_JACHHY010000003.1"/>
</dbReference>
<dbReference type="InterPro" id="IPR051808">
    <property type="entry name" value="Type_IV_pilus_biogenesis"/>
</dbReference>
<keyword evidence="7" id="KW-0653">Protein transport</keyword>
<evidence type="ECO:0000313" key="17">
    <source>
        <dbReference type="Proteomes" id="UP000575898"/>
    </source>
</evidence>
<dbReference type="SMART" id="SM00965">
    <property type="entry name" value="STN"/>
    <property type="match status" value="1"/>
</dbReference>
<evidence type="ECO:0000256" key="4">
    <source>
        <dbReference type="ARBA" id="ARBA00022448"/>
    </source>
</evidence>
<dbReference type="InterPro" id="IPR004845">
    <property type="entry name" value="T2SS_GspD_CS"/>
</dbReference>
<accession>A0A840ML96</accession>
<evidence type="ECO:0000259" key="15">
    <source>
        <dbReference type="SMART" id="SM00965"/>
    </source>
</evidence>
<comment type="function">
    <text evidence="11">Required for type IV pilus biogenesis and competence. Could function as a pore for exit of the pilus but also as a channel for entry of heme and antimicrobial agents and uptake of transforming DNA.</text>
</comment>
<dbReference type="InterPro" id="IPR013355">
    <property type="entry name" value="Pilus_4_PilQ"/>
</dbReference>
<keyword evidence="10" id="KW-0178">Competence</keyword>
<keyword evidence="5" id="KW-0812">Transmembrane</keyword>
<dbReference type="Gene3D" id="3.30.1370.120">
    <property type="match status" value="1"/>
</dbReference>
<evidence type="ECO:0000256" key="10">
    <source>
        <dbReference type="ARBA" id="ARBA00023287"/>
    </source>
</evidence>
<dbReference type="NCBIfam" id="TIGR02515">
    <property type="entry name" value="IV_pilus_PilQ"/>
    <property type="match status" value="1"/>
</dbReference>
<evidence type="ECO:0000256" key="5">
    <source>
        <dbReference type="ARBA" id="ARBA00022692"/>
    </source>
</evidence>
<dbReference type="InterPro" id="IPR049371">
    <property type="entry name" value="GspD-like_N0"/>
</dbReference>
<evidence type="ECO:0000256" key="13">
    <source>
        <dbReference type="RuleBase" id="RU004004"/>
    </source>
</evidence>
<dbReference type="Gene3D" id="2.60.40.3500">
    <property type="match status" value="1"/>
</dbReference>
<dbReference type="Proteomes" id="UP000575898">
    <property type="component" value="Unassembled WGS sequence"/>
</dbReference>
<feature type="domain" description="Secretin/TonB short N-terminal" evidence="15">
    <location>
        <begin position="310"/>
        <end position="358"/>
    </location>
</feature>
<keyword evidence="8" id="KW-0472">Membrane</keyword>
<comment type="similarity">
    <text evidence="2">Belongs to the bacterial secretin family. PilQ subfamily.</text>
</comment>
<gene>
    <name evidence="16" type="ORF">HNQ59_000746</name>
</gene>
<dbReference type="PANTHER" id="PTHR30604">
    <property type="entry name" value="PROTEIN TRANSPORT PROTEIN HOFQ"/>
    <property type="match status" value="1"/>
</dbReference>
<evidence type="ECO:0000256" key="6">
    <source>
        <dbReference type="ARBA" id="ARBA00022729"/>
    </source>
</evidence>
<evidence type="ECO:0000256" key="2">
    <source>
        <dbReference type="ARBA" id="ARBA00006304"/>
    </source>
</evidence>
<evidence type="ECO:0000256" key="3">
    <source>
        <dbReference type="ARBA" id="ARBA00014124"/>
    </source>
</evidence>
<keyword evidence="6 14" id="KW-0732">Signal</keyword>
<keyword evidence="9" id="KW-0998">Cell outer membrane</keyword>
<evidence type="ECO:0000256" key="1">
    <source>
        <dbReference type="ARBA" id="ARBA00004442"/>
    </source>
</evidence>
<keyword evidence="17" id="KW-1185">Reference proteome</keyword>
<organism evidence="16 17">
    <name type="scientific">Chitinivorax tropicus</name>
    <dbReference type="NCBI Taxonomy" id="714531"/>
    <lineage>
        <taxon>Bacteria</taxon>
        <taxon>Pseudomonadati</taxon>
        <taxon>Pseudomonadota</taxon>
        <taxon>Betaproteobacteria</taxon>
        <taxon>Chitinivorax</taxon>
    </lineage>
</organism>
<dbReference type="InterPro" id="IPR005644">
    <property type="entry name" value="NolW-like"/>
</dbReference>
<feature type="signal peptide" evidence="14">
    <location>
        <begin position="1"/>
        <end position="30"/>
    </location>
</feature>
<dbReference type="InterPro" id="IPR021731">
    <property type="entry name" value="AMIN_dom"/>
</dbReference>
<evidence type="ECO:0000256" key="8">
    <source>
        <dbReference type="ARBA" id="ARBA00023136"/>
    </source>
</evidence>